<dbReference type="GO" id="GO:0000139">
    <property type="term" value="C:Golgi membrane"/>
    <property type="evidence" value="ECO:0007669"/>
    <property type="project" value="UniProtKB-SubCell"/>
</dbReference>
<dbReference type="EMBL" id="CDMY01000385">
    <property type="protein sequence ID" value="CEM08629.1"/>
    <property type="molecule type" value="Genomic_DNA"/>
</dbReference>
<keyword evidence="8" id="KW-0333">Golgi apparatus</keyword>
<dbReference type="GO" id="GO:0016758">
    <property type="term" value="F:hexosyltransferase activity"/>
    <property type="evidence" value="ECO:0007669"/>
    <property type="project" value="InterPro"/>
</dbReference>
<keyword evidence="13" id="KW-1185">Reference proteome</keyword>
<evidence type="ECO:0000313" key="13">
    <source>
        <dbReference type="Proteomes" id="UP000041254"/>
    </source>
</evidence>
<gene>
    <name evidence="12" type="ORF">Vbra_14672</name>
</gene>
<dbReference type="PANTHER" id="PTHR11214:SF3">
    <property type="entry name" value="BETA-1,3-GALACTOSYLTRANSFERASE 6"/>
    <property type="match status" value="1"/>
</dbReference>
<organism evidence="12 13">
    <name type="scientific">Vitrella brassicaformis (strain CCMP3155)</name>
    <dbReference type="NCBI Taxonomy" id="1169540"/>
    <lineage>
        <taxon>Eukaryota</taxon>
        <taxon>Sar</taxon>
        <taxon>Alveolata</taxon>
        <taxon>Colpodellida</taxon>
        <taxon>Vitrellaceae</taxon>
        <taxon>Vitrella</taxon>
    </lineage>
</organism>
<keyword evidence="5 11" id="KW-0812">Transmembrane</keyword>
<feature type="transmembrane region" description="Helical" evidence="11">
    <location>
        <begin position="119"/>
        <end position="140"/>
    </location>
</feature>
<evidence type="ECO:0000256" key="11">
    <source>
        <dbReference type="SAM" id="Phobius"/>
    </source>
</evidence>
<dbReference type="InParanoid" id="A0A0G4F7H7"/>
<accession>A0A0G4F7H7</accession>
<dbReference type="STRING" id="1169540.A0A0G4F7H7"/>
<evidence type="ECO:0000256" key="6">
    <source>
        <dbReference type="ARBA" id="ARBA00022968"/>
    </source>
</evidence>
<keyword evidence="4" id="KW-0808">Transferase</keyword>
<dbReference type="Pfam" id="PF01762">
    <property type="entry name" value="Galactosyl_T"/>
    <property type="match status" value="1"/>
</dbReference>
<evidence type="ECO:0000256" key="3">
    <source>
        <dbReference type="ARBA" id="ARBA00022676"/>
    </source>
</evidence>
<evidence type="ECO:0000256" key="9">
    <source>
        <dbReference type="ARBA" id="ARBA00023136"/>
    </source>
</evidence>
<evidence type="ECO:0000313" key="12">
    <source>
        <dbReference type="EMBL" id="CEM08629.1"/>
    </source>
</evidence>
<dbReference type="AlphaFoldDB" id="A0A0G4F7H7"/>
<protein>
    <recommendedName>
        <fullName evidence="14">Hexosyltransferase</fullName>
    </recommendedName>
</protein>
<evidence type="ECO:0008006" key="14">
    <source>
        <dbReference type="Google" id="ProtNLM"/>
    </source>
</evidence>
<comment type="similarity">
    <text evidence="2">Belongs to the glycosyltransferase 31 family.</text>
</comment>
<keyword evidence="9 11" id="KW-0472">Membrane</keyword>
<evidence type="ECO:0000256" key="10">
    <source>
        <dbReference type="SAM" id="MobiDB-lite"/>
    </source>
</evidence>
<keyword evidence="6" id="KW-0735">Signal-anchor</keyword>
<evidence type="ECO:0000256" key="2">
    <source>
        <dbReference type="ARBA" id="ARBA00008661"/>
    </source>
</evidence>
<evidence type="ECO:0000256" key="7">
    <source>
        <dbReference type="ARBA" id="ARBA00022989"/>
    </source>
</evidence>
<feature type="compositionally biased region" description="Basic and acidic residues" evidence="10">
    <location>
        <begin position="80"/>
        <end position="89"/>
    </location>
</feature>
<evidence type="ECO:0000256" key="4">
    <source>
        <dbReference type="ARBA" id="ARBA00022679"/>
    </source>
</evidence>
<dbReference type="InterPro" id="IPR002659">
    <property type="entry name" value="Glyco_trans_31"/>
</dbReference>
<keyword evidence="7 11" id="KW-1133">Transmembrane helix</keyword>
<dbReference type="Gene3D" id="3.90.550.50">
    <property type="match status" value="1"/>
</dbReference>
<dbReference type="Proteomes" id="UP000041254">
    <property type="component" value="Unassembled WGS sequence"/>
</dbReference>
<feature type="region of interest" description="Disordered" evidence="10">
    <location>
        <begin position="66"/>
        <end position="89"/>
    </location>
</feature>
<dbReference type="OrthoDB" id="2139606at2759"/>
<dbReference type="VEuPathDB" id="CryptoDB:Vbra_14672"/>
<dbReference type="PANTHER" id="PTHR11214">
    <property type="entry name" value="BETA-1,3-N-ACETYLGLUCOSAMINYLTRANSFERASE"/>
    <property type="match status" value="1"/>
</dbReference>
<comment type="subcellular location">
    <subcellularLocation>
        <location evidence="1">Golgi apparatus membrane</location>
        <topology evidence="1">Single-pass type II membrane protein</topology>
    </subcellularLocation>
</comment>
<evidence type="ECO:0000256" key="1">
    <source>
        <dbReference type="ARBA" id="ARBA00004323"/>
    </source>
</evidence>
<evidence type="ECO:0000256" key="8">
    <source>
        <dbReference type="ARBA" id="ARBA00023034"/>
    </source>
</evidence>
<feature type="region of interest" description="Disordered" evidence="10">
    <location>
        <begin position="1"/>
        <end position="52"/>
    </location>
</feature>
<sequence length="561" mass="62467">MPPLSDSAGPQPGIDDAATVDPEVPCFRRPPFSRPSDPRGHAQHSMPAQLMQSPFGSVVGIQRKKRPHQVCADGTQDDPDEHKSAADSPWERSMRACWRVWVRVGGPVPARCPQKGLRLLVVVSCLSALGLILVVLWLGLGTTTASEEGFSDGDNGIPRPLAAPAAAPVVEKASRRVGIPLVSSLQASWVSLERWFRSQAMLTPSKNMGSVLDHLDASFVHSPHRGPHRTAAHGRSLVELEDALADTYSCLVGVGILSRASNFHLRDAIRATWASREAWWGDTVIGHSKTVFVLDRPPTNESALSDDVAARVMAEAQQHGDIIYLTDNGAETGEGYEQILRKTWRIFQWASQDTDCQIIFKTDDDSYLHLPRLMSSLLTESQRGSLDRLWVGFFTVESPVHLEWYSKYYAREYYLHTGLQLWPAFAQGAGYGLSRDVAELLIDMDRKVGLKFFSMEDATVGTWLTPLNLNKLPLSLCTCHDVDRAFFRGRPIHAFLSALLKPFTRAEKMSLRHSRRNRKATMDVVQPSSRSRALCETSYTLIHWVKKPADMVAIHEAFRLC</sequence>
<evidence type="ECO:0000256" key="5">
    <source>
        <dbReference type="ARBA" id="ARBA00022692"/>
    </source>
</evidence>
<name>A0A0G4F7H7_VITBC</name>
<reference evidence="12 13" key="1">
    <citation type="submission" date="2014-11" db="EMBL/GenBank/DDBJ databases">
        <authorList>
            <person name="Zhu J."/>
            <person name="Qi W."/>
            <person name="Song R."/>
        </authorList>
    </citation>
    <scope>NUCLEOTIDE SEQUENCE [LARGE SCALE GENOMIC DNA]</scope>
</reference>
<keyword evidence="3" id="KW-0328">Glycosyltransferase</keyword>
<proteinExistence type="inferred from homology"/>